<reference evidence="1 2" key="1">
    <citation type="submission" date="2017-09" db="EMBL/GenBank/DDBJ databases">
        <authorList>
            <person name="Lee N."/>
            <person name="Cho B.-K."/>
        </authorList>
    </citation>
    <scope>NUCLEOTIDE SEQUENCE [LARGE SCALE GENOMIC DNA]</scope>
    <source>
        <strain evidence="1 2">ATCC 23948</strain>
    </source>
</reference>
<name>A0AAE6NQQ8_STRPT</name>
<evidence type="ECO:0000313" key="2">
    <source>
        <dbReference type="Proteomes" id="UP000325458"/>
    </source>
</evidence>
<dbReference type="EMBL" id="CP023691">
    <property type="protein sequence ID" value="QEV56318.1"/>
    <property type="molecule type" value="Genomic_DNA"/>
</dbReference>
<dbReference type="RefSeq" id="WP_085926060.1">
    <property type="nucleotide sequence ID" value="NZ_CP023691.1"/>
</dbReference>
<accession>A0AAE6NQQ8</accession>
<dbReference type="GeneID" id="90928659"/>
<organism evidence="1 2">
    <name type="scientific">Streptomyces platensis</name>
    <dbReference type="NCBI Taxonomy" id="58346"/>
    <lineage>
        <taxon>Bacteria</taxon>
        <taxon>Bacillati</taxon>
        <taxon>Actinomycetota</taxon>
        <taxon>Actinomycetes</taxon>
        <taxon>Kitasatosporales</taxon>
        <taxon>Streptomycetaceae</taxon>
        <taxon>Streptomyces</taxon>
    </lineage>
</organism>
<dbReference type="Proteomes" id="UP000325458">
    <property type="component" value="Chromosome"/>
</dbReference>
<sequence length="62" mass="6267">MPGSGAPREAASAGPACGPLGAGRSAAEGAYLHCEPMGRALFEQRVFDWLDARLASGPPARG</sequence>
<dbReference type="AlphaFoldDB" id="A0AAE6NQQ8"/>
<dbReference type="KEGG" id="spla:CP981_36180"/>
<protein>
    <submittedName>
        <fullName evidence="1">Uncharacterized protein</fullName>
    </submittedName>
</protein>
<evidence type="ECO:0000313" key="1">
    <source>
        <dbReference type="EMBL" id="QEV56318.1"/>
    </source>
</evidence>
<gene>
    <name evidence="1" type="ORF">CP981_36180</name>
</gene>
<proteinExistence type="predicted"/>